<dbReference type="InterPro" id="IPR015797">
    <property type="entry name" value="NUDIX_hydrolase-like_dom_sf"/>
</dbReference>
<evidence type="ECO:0000313" key="3">
    <source>
        <dbReference type="Proteomes" id="UP000595254"/>
    </source>
</evidence>
<evidence type="ECO:0000313" key="2">
    <source>
        <dbReference type="EMBL" id="QQT02114.1"/>
    </source>
</evidence>
<accession>A0A974NQR9</accession>
<proteinExistence type="predicted"/>
<dbReference type="PANTHER" id="PTHR10885">
    <property type="entry name" value="ISOPENTENYL-DIPHOSPHATE DELTA-ISOMERASE"/>
    <property type="match status" value="1"/>
</dbReference>
<dbReference type="InterPro" id="IPR000086">
    <property type="entry name" value="NUDIX_hydrolase_dom"/>
</dbReference>
<keyword evidence="3" id="KW-1185">Reference proteome</keyword>
<dbReference type="SUPFAM" id="SSF55811">
    <property type="entry name" value="Nudix"/>
    <property type="match status" value="1"/>
</dbReference>
<dbReference type="EMBL" id="CP068053">
    <property type="protein sequence ID" value="QQT02114.1"/>
    <property type="molecule type" value="Genomic_DNA"/>
</dbReference>
<dbReference type="PANTHER" id="PTHR10885:SF0">
    <property type="entry name" value="ISOPENTENYL-DIPHOSPHATE DELTA-ISOMERASE"/>
    <property type="match status" value="1"/>
</dbReference>
<dbReference type="Pfam" id="PF00293">
    <property type="entry name" value="NUDIX"/>
    <property type="match status" value="1"/>
</dbReference>
<dbReference type="Gene3D" id="3.90.79.10">
    <property type="entry name" value="Nucleoside Triphosphate Pyrophosphohydrolase"/>
    <property type="match status" value="1"/>
</dbReference>
<dbReference type="KEGG" id="ppsr:I6J18_09880"/>
<feature type="domain" description="Nudix hydrolase" evidence="1">
    <location>
        <begin position="29"/>
        <end position="168"/>
    </location>
</feature>
<dbReference type="Proteomes" id="UP000595254">
    <property type="component" value="Chromosome"/>
</dbReference>
<organism evidence="2 3">
    <name type="scientific">Peribacillus psychrosaccharolyticus</name>
    <name type="common">Bacillus psychrosaccharolyticus</name>
    <dbReference type="NCBI Taxonomy" id="1407"/>
    <lineage>
        <taxon>Bacteria</taxon>
        <taxon>Bacillati</taxon>
        <taxon>Bacillota</taxon>
        <taxon>Bacilli</taxon>
        <taxon>Bacillales</taxon>
        <taxon>Bacillaceae</taxon>
        <taxon>Peribacillus</taxon>
    </lineage>
</organism>
<dbReference type="RefSeq" id="WP_040372986.1">
    <property type="nucleotide sequence ID" value="NZ_CP068053.1"/>
</dbReference>
<dbReference type="AlphaFoldDB" id="A0A974NQR9"/>
<evidence type="ECO:0000259" key="1">
    <source>
        <dbReference type="PROSITE" id="PS51462"/>
    </source>
</evidence>
<protein>
    <submittedName>
        <fullName evidence="2">NUDIX domain-containing protein</fullName>
    </submittedName>
</protein>
<dbReference type="GO" id="GO:0003824">
    <property type="term" value="F:catalytic activity"/>
    <property type="evidence" value="ECO:0007669"/>
    <property type="project" value="UniProtKB-ARBA"/>
</dbReference>
<dbReference type="CDD" id="cd04692">
    <property type="entry name" value="NUDIX_Hydrolase"/>
    <property type="match status" value="1"/>
</dbReference>
<gene>
    <name evidence="2" type="ORF">I6J18_09880</name>
</gene>
<dbReference type="PROSITE" id="PS51462">
    <property type="entry name" value="NUDIX"/>
    <property type="match status" value="1"/>
</dbReference>
<name>A0A974NQR9_PERPY</name>
<reference evidence="2 3" key="1">
    <citation type="submission" date="2021-01" db="EMBL/GenBank/DDBJ databases">
        <title>FDA dAtabase for Regulatory Grade micrObial Sequences (FDA-ARGOS): Supporting development and validation of Infectious Disease Dx tests.</title>
        <authorList>
            <person name="Nelson B."/>
            <person name="Plummer A."/>
            <person name="Tallon L."/>
            <person name="Sadzewicz L."/>
            <person name="Zhao X."/>
            <person name="Boylan J."/>
            <person name="Ott S."/>
            <person name="Bowen H."/>
            <person name="Vavikolanu K."/>
            <person name="Mehta A."/>
            <person name="Aluvathingal J."/>
            <person name="Nadendla S."/>
            <person name="Myers T."/>
            <person name="Yan Y."/>
            <person name="Sichtig H."/>
        </authorList>
    </citation>
    <scope>NUCLEOTIDE SEQUENCE [LARGE SCALE GENOMIC DNA]</scope>
    <source>
        <strain evidence="2 3">FDAARGOS_1161</strain>
    </source>
</reference>
<sequence>METERLRIFDEQYMEMGSLPRKEVHKQGHWHETFHCWFVRRESNQTFLTLQLRSKVKKDFPNLLDITAAGHLLDTESVQDGVREIEEEIGIKVNMIDLIPVGRIKNELILNQFIDREFCHVYLYVISLENEQYTLQEEEVSGMFQAKLEDLKALYKEKTSEIEVKGFTVGEDGSRSEAVIAVRKESFVPHGETYMQTLFKAVEELSFEE</sequence>